<evidence type="ECO:0008006" key="4">
    <source>
        <dbReference type="Google" id="ProtNLM"/>
    </source>
</evidence>
<evidence type="ECO:0000256" key="1">
    <source>
        <dbReference type="SAM" id="Phobius"/>
    </source>
</evidence>
<dbReference type="AlphaFoldDB" id="A0A1P8UGY4"/>
<keyword evidence="1" id="KW-1133">Transmembrane helix</keyword>
<reference evidence="2 3" key="1">
    <citation type="submission" date="2017-01" db="EMBL/GenBank/DDBJ databases">
        <title>Draft sequence of Acidihalobacter ferrooxidans strain DSM 14175 (strain V8).</title>
        <authorList>
            <person name="Khaleque H.N."/>
            <person name="Ramsay J.P."/>
            <person name="Murphy R.J.T."/>
            <person name="Kaksonen A.H."/>
            <person name="Boxall N.J."/>
            <person name="Watkin E.L.J."/>
        </authorList>
    </citation>
    <scope>NUCLEOTIDE SEQUENCE [LARGE SCALE GENOMIC DNA]</scope>
    <source>
        <strain evidence="2 3">V8</strain>
    </source>
</reference>
<feature type="transmembrane region" description="Helical" evidence="1">
    <location>
        <begin position="6"/>
        <end position="28"/>
    </location>
</feature>
<keyword evidence="1" id="KW-0472">Membrane</keyword>
<dbReference type="STRING" id="1765967.BW247_08330"/>
<protein>
    <recommendedName>
        <fullName evidence="4">Urease accessory protein UreH-like transmembrane domain-containing protein</fullName>
    </recommendedName>
</protein>
<name>A0A1P8UGY4_9GAMM</name>
<feature type="transmembrane region" description="Helical" evidence="1">
    <location>
        <begin position="114"/>
        <end position="139"/>
    </location>
</feature>
<dbReference type="EMBL" id="CP019434">
    <property type="protein sequence ID" value="APZ43095.1"/>
    <property type="molecule type" value="Genomic_DNA"/>
</dbReference>
<proteinExistence type="predicted"/>
<feature type="transmembrane region" description="Helical" evidence="1">
    <location>
        <begin position="49"/>
        <end position="70"/>
    </location>
</feature>
<feature type="transmembrane region" description="Helical" evidence="1">
    <location>
        <begin position="159"/>
        <end position="183"/>
    </location>
</feature>
<feature type="transmembrane region" description="Helical" evidence="1">
    <location>
        <begin position="76"/>
        <end position="94"/>
    </location>
</feature>
<dbReference type="RefSeq" id="WP_076836743.1">
    <property type="nucleotide sequence ID" value="NZ_CP019434.1"/>
</dbReference>
<dbReference type="KEGG" id="afy:BW247_08330"/>
<keyword evidence="1" id="KW-0812">Transmembrane</keyword>
<gene>
    <name evidence="2" type="ORF">BW247_08330</name>
</gene>
<organism evidence="2 3">
    <name type="scientific">Acidihalobacter ferrooxydans</name>
    <dbReference type="NCBI Taxonomy" id="1765967"/>
    <lineage>
        <taxon>Bacteria</taxon>
        <taxon>Pseudomonadati</taxon>
        <taxon>Pseudomonadota</taxon>
        <taxon>Gammaproteobacteria</taxon>
        <taxon>Chromatiales</taxon>
        <taxon>Ectothiorhodospiraceae</taxon>
        <taxon>Acidihalobacter</taxon>
    </lineage>
</organism>
<keyword evidence="3" id="KW-1185">Reference proteome</keyword>
<dbReference type="OrthoDB" id="8850092at2"/>
<dbReference type="Proteomes" id="UP000243807">
    <property type="component" value="Chromosome"/>
</dbReference>
<evidence type="ECO:0000313" key="2">
    <source>
        <dbReference type="EMBL" id="APZ43095.1"/>
    </source>
</evidence>
<sequence>MMQVSALVAMAVAMGVYQGVNPSMGWLYATARGLENRSVKSLIDGGVKFAWGHYLGMNVVLLPMAWLLALTRLHPMLLMPWIGATLMVYGLLKLRSPGHPRLLNRVSPLRVSRWSFVMALTHCGSPLMMISPLLGLVMVSQAGAPAATNLATTLQGYTLLALGISAAMALPQLLISLAIAMAVYSRLGLKALTRYWLNFDLGWSIIFILMGAMAVGM</sequence>
<evidence type="ECO:0000313" key="3">
    <source>
        <dbReference type="Proteomes" id="UP000243807"/>
    </source>
</evidence>
<feature type="transmembrane region" description="Helical" evidence="1">
    <location>
        <begin position="195"/>
        <end position="215"/>
    </location>
</feature>
<accession>A0A1P8UGY4</accession>